<proteinExistence type="predicted"/>
<gene>
    <name evidence="1" type="ORF">Premu_2411</name>
</gene>
<sequence length="53" mass="5990">MNNNITELTASEMRAQQGGSLFSDVYELFGYVAVWHARCLMYNNNAPSVLAYK</sequence>
<name>F8N9W9_9BACT</name>
<protein>
    <submittedName>
        <fullName evidence="1">Uncharacterized protein</fullName>
    </submittedName>
</protein>
<dbReference type="HOGENOM" id="CLU_3064789_0_0_10"/>
<dbReference type="AlphaFoldDB" id="F8N9W9"/>
<dbReference type="STRING" id="688246.Premu_2411"/>
<accession>F8N9W9</accession>
<evidence type="ECO:0000313" key="1">
    <source>
        <dbReference type="EMBL" id="EGN57786.1"/>
    </source>
</evidence>
<evidence type="ECO:0000313" key="2">
    <source>
        <dbReference type="Proteomes" id="UP000002772"/>
    </source>
</evidence>
<dbReference type="EMBL" id="GL945017">
    <property type="protein sequence ID" value="EGN57786.1"/>
    <property type="molecule type" value="Genomic_DNA"/>
</dbReference>
<organism evidence="1 2">
    <name type="scientific">Hallella multisaccharivorax DSM 17128</name>
    <dbReference type="NCBI Taxonomy" id="688246"/>
    <lineage>
        <taxon>Bacteria</taxon>
        <taxon>Pseudomonadati</taxon>
        <taxon>Bacteroidota</taxon>
        <taxon>Bacteroidia</taxon>
        <taxon>Bacteroidales</taxon>
        <taxon>Prevotellaceae</taxon>
        <taxon>Hallella</taxon>
    </lineage>
</organism>
<dbReference type="Proteomes" id="UP000002772">
    <property type="component" value="Unassembled WGS sequence"/>
</dbReference>
<keyword evidence="2" id="KW-1185">Reference proteome</keyword>
<reference evidence="2" key="1">
    <citation type="journal article" date="2011" name="Stand. Genomic Sci.">
        <title>Non-contiguous finished genome sequence of the opportunistic oral pathogen Prevotella multisaccharivorax type strain (PPPA20).</title>
        <authorList>
            <person name="Pati A."/>
            <person name="Gronow S."/>
            <person name="Lu M."/>
            <person name="Lapidus A."/>
            <person name="Nolan M."/>
            <person name="Lucas S."/>
            <person name="Hammon N."/>
            <person name="Deshpande S."/>
            <person name="Cheng J.F."/>
            <person name="Tapia R."/>
            <person name="Han C."/>
            <person name="Goodwin L."/>
            <person name="Pitluck S."/>
            <person name="Liolios K."/>
            <person name="Pagani I."/>
            <person name="Mavromatis K."/>
            <person name="Mikhailova N."/>
            <person name="Huntemann M."/>
            <person name="Chen A."/>
            <person name="Palaniappan K."/>
            <person name="Land M."/>
            <person name="Hauser L."/>
            <person name="Detter J.C."/>
            <person name="Brambilla E.M."/>
            <person name="Rohde M."/>
            <person name="Goker M."/>
            <person name="Woyke T."/>
            <person name="Bristow J."/>
            <person name="Eisen J.A."/>
            <person name="Markowitz V."/>
            <person name="Hugenholtz P."/>
            <person name="Kyrpides N.C."/>
            <person name="Klenk H.P."/>
            <person name="Ivanova N."/>
        </authorList>
    </citation>
    <scope>NUCLEOTIDE SEQUENCE [LARGE SCALE GENOMIC DNA]</scope>
    <source>
        <strain evidence="2">DSM 17128</strain>
    </source>
</reference>